<dbReference type="STRING" id="688867.SAMN05660236_3874"/>
<keyword evidence="3" id="KW-1185">Reference proteome</keyword>
<gene>
    <name evidence="2" type="ORF">SAMN05660236_3874</name>
</gene>
<dbReference type="AlphaFoldDB" id="A0A1T5LTE6"/>
<evidence type="ECO:0008006" key="4">
    <source>
        <dbReference type="Google" id="ProtNLM"/>
    </source>
</evidence>
<feature type="transmembrane region" description="Helical" evidence="1">
    <location>
        <begin position="14"/>
        <end position="33"/>
    </location>
</feature>
<dbReference type="Proteomes" id="UP000190961">
    <property type="component" value="Unassembled WGS sequence"/>
</dbReference>
<keyword evidence="1" id="KW-0472">Membrane</keyword>
<dbReference type="Pfam" id="PF13858">
    <property type="entry name" value="DUF4199"/>
    <property type="match status" value="1"/>
</dbReference>
<keyword evidence="1" id="KW-0812">Transmembrane</keyword>
<dbReference type="EMBL" id="FUZU01000002">
    <property type="protein sequence ID" value="SKC79105.1"/>
    <property type="molecule type" value="Genomic_DNA"/>
</dbReference>
<dbReference type="InterPro" id="IPR025250">
    <property type="entry name" value="DUF4199"/>
</dbReference>
<feature type="transmembrane region" description="Helical" evidence="1">
    <location>
        <begin position="115"/>
        <end position="144"/>
    </location>
</feature>
<evidence type="ECO:0000256" key="1">
    <source>
        <dbReference type="SAM" id="Phobius"/>
    </source>
</evidence>
<keyword evidence="1" id="KW-1133">Transmembrane helix</keyword>
<name>A0A1T5LTE6_9BACT</name>
<evidence type="ECO:0000313" key="3">
    <source>
        <dbReference type="Proteomes" id="UP000190961"/>
    </source>
</evidence>
<evidence type="ECO:0000313" key="2">
    <source>
        <dbReference type="EMBL" id="SKC79105.1"/>
    </source>
</evidence>
<protein>
    <recommendedName>
        <fullName evidence="4">DUF4199 domain-containing protein</fullName>
    </recommendedName>
</protein>
<reference evidence="2 3" key="1">
    <citation type="submission" date="2017-02" db="EMBL/GenBank/DDBJ databases">
        <authorList>
            <person name="Peterson S.W."/>
        </authorList>
    </citation>
    <scope>NUCLEOTIDE SEQUENCE [LARGE SCALE GENOMIC DNA]</scope>
    <source>
        <strain evidence="2 3">DSM 25262</strain>
    </source>
</reference>
<dbReference type="OrthoDB" id="979246at2"/>
<organism evidence="2 3">
    <name type="scientific">Ohtaekwangia koreensis</name>
    <dbReference type="NCBI Taxonomy" id="688867"/>
    <lineage>
        <taxon>Bacteria</taxon>
        <taxon>Pseudomonadati</taxon>
        <taxon>Bacteroidota</taxon>
        <taxon>Cytophagia</taxon>
        <taxon>Cytophagales</taxon>
        <taxon>Fulvivirgaceae</taxon>
        <taxon>Ohtaekwangia</taxon>
    </lineage>
</organism>
<feature type="transmembrane region" description="Helical" evidence="1">
    <location>
        <begin position="68"/>
        <end position="94"/>
    </location>
</feature>
<sequence length="156" mass="17412">MSLLSNPNRIPENYGLRIAAALIIYFIIMKMVGLSHHVELRLINLVILTGGVYYALKKFKSTHTDSLNYFRGLVTGVATAGIGSLIFGIFLFFYMKLDTDMMKSIVDNEPMGRYLNAYITAFIVVLEGFFSGLLVTFVLLNWVATDEVNQPVGKSS</sequence>
<proteinExistence type="predicted"/>
<accession>A0A1T5LTE6</accession>
<dbReference type="RefSeq" id="WP_079688378.1">
    <property type="nucleotide sequence ID" value="NZ_FUZU01000002.1"/>
</dbReference>